<dbReference type="EMBL" id="PREU01000005">
    <property type="protein sequence ID" value="PPA75658.1"/>
    <property type="molecule type" value="Genomic_DNA"/>
</dbReference>
<keyword evidence="2" id="KW-0812">Transmembrane</keyword>
<proteinExistence type="predicted"/>
<accession>A0A2S5GRU6</accession>
<evidence type="ECO:0000313" key="4">
    <source>
        <dbReference type="Proteomes" id="UP000239990"/>
    </source>
</evidence>
<organism evidence="3 4">
    <name type="scientific">Achromobacter spanius</name>
    <dbReference type="NCBI Taxonomy" id="217203"/>
    <lineage>
        <taxon>Bacteria</taxon>
        <taxon>Pseudomonadati</taxon>
        <taxon>Pseudomonadota</taxon>
        <taxon>Betaproteobacteria</taxon>
        <taxon>Burkholderiales</taxon>
        <taxon>Alcaligenaceae</taxon>
        <taxon>Achromobacter</taxon>
    </lineage>
</organism>
<keyword evidence="2" id="KW-1133">Transmembrane helix</keyword>
<name>A0A2S5GRU6_9BURK</name>
<comment type="caution">
    <text evidence="3">The sequence shown here is derived from an EMBL/GenBank/DDBJ whole genome shotgun (WGS) entry which is preliminary data.</text>
</comment>
<feature type="region of interest" description="Disordered" evidence="1">
    <location>
        <begin position="1"/>
        <end position="29"/>
    </location>
</feature>
<sequence length="213" mass="22116">MAGMNDKTKIWKSSTTTRSWSSTTNLTPEQQASIEELLGGAPGSVSVQEKWSYAGTENGEAFKVDIDNGAVTVNGRHYDSLDEVPRATRERIEALRDGEGMKGLWDMLKNAGVQIEDMPGDHVARTGKPAFTIATDGDGAGAIAATSAPVADAPDAADTGRPPSTAAAQGARVEMDPAASPGAVPKSGGLRRALLIGIAVGLALWVARALNVF</sequence>
<reference evidence="3 4" key="1">
    <citation type="submission" date="2018-02" db="EMBL/GenBank/DDBJ databases">
        <title>Draft Genome of Achromobacter spanius stain 6.</title>
        <authorList>
            <person name="Gunasekera T.S."/>
            <person name="Radwan O."/>
            <person name="Ruiz O.N."/>
        </authorList>
    </citation>
    <scope>NUCLEOTIDE SEQUENCE [LARGE SCALE GENOMIC DNA]</scope>
    <source>
        <strain evidence="3 4">6</strain>
    </source>
</reference>
<feature type="transmembrane region" description="Helical" evidence="2">
    <location>
        <begin position="193"/>
        <end position="210"/>
    </location>
</feature>
<dbReference type="OrthoDB" id="8666791at2"/>
<protein>
    <submittedName>
        <fullName evidence="3">Uncharacterized protein</fullName>
    </submittedName>
</protein>
<keyword evidence="2" id="KW-0472">Membrane</keyword>
<dbReference type="AlphaFoldDB" id="A0A2S5GRU6"/>
<evidence type="ECO:0000256" key="1">
    <source>
        <dbReference type="SAM" id="MobiDB-lite"/>
    </source>
</evidence>
<feature type="compositionally biased region" description="Low complexity" evidence="1">
    <location>
        <begin position="13"/>
        <end position="24"/>
    </location>
</feature>
<gene>
    <name evidence="3" type="ORF">C4E15_12720</name>
</gene>
<evidence type="ECO:0000313" key="3">
    <source>
        <dbReference type="EMBL" id="PPA75658.1"/>
    </source>
</evidence>
<dbReference type="Proteomes" id="UP000239990">
    <property type="component" value="Unassembled WGS sequence"/>
</dbReference>
<evidence type="ECO:0000256" key="2">
    <source>
        <dbReference type="SAM" id="Phobius"/>
    </source>
</evidence>